<dbReference type="Proteomes" id="UP000076858">
    <property type="component" value="Unassembled WGS sequence"/>
</dbReference>
<accession>A0A162RYW3</accession>
<reference evidence="2 3" key="1">
    <citation type="submission" date="2016-03" db="EMBL/GenBank/DDBJ databases">
        <title>EvidentialGene: Evidence-directed Construction of Genes on Genomes.</title>
        <authorList>
            <person name="Gilbert D.G."/>
            <person name="Choi J.-H."/>
            <person name="Mockaitis K."/>
            <person name="Colbourne J."/>
            <person name="Pfrender M."/>
        </authorList>
    </citation>
    <scope>NUCLEOTIDE SEQUENCE [LARGE SCALE GENOMIC DNA]</scope>
    <source>
        <strain evidence="2 3">Xinb3</strain>
        <tissue evidence="2">Complete organism</tissue>
    </source>
</reference>
<sequence>MNQKKYNRRKRVDGVWVFGGVERGSGKCFLVTVIDRSANTLLEVTKECILPRSIIISDCWKSYDKLELHFKDPETGVHTSQLEG</sequence>
<dbReference type="InterPro" id="IPR053164">
    <property type="entry name" value="IS1016-like_transposase"/>
</dbReference>
<gene>
    <name evidence="2" type="ORF">APZ42_012306</name>
</gene>
<dbReference type="InterPro" id="IPR024445">
    <property type="entry name" value="Tnp_ISXO2-like"/>
</dbReference>
<dbReference type="OrthoDB" id="6379547at2759"/>
<dbReference type="EMBL" id="LRGB01000092">
    <property type="protein sequence ID" value="KZS20891.1"/>
    <property type="molecule type" value="Genomic_DNA"/>
</dbReference>
<feature type="domain" description="ISXO2-like transposase" evidence="1">
    <location>
        <begin position="5"/>
        <end position="78"/>
    </location>
</feature>
<dbReference type="PANTHER" id="PTHR47163">
    <property type="entry name" value="DDE_TNP_IS1595 DOMAIN-CONTAINING PROTEIN"/>
    <property type="match status" value="1"/>
</dbReference>
<dbReference type="PANTHER" id="PTHR47163:SF2">
    <property type="entry name" value="SI:DKEY-17M8.2"/>
    <property type="match status" value="1"/>
</dbReference>
<dbReference type="Pfam" id="PF12762">
    <property type="entry name" value="DDE_Tnp_IS1595"/>
    <property type="match status" value="1"/>
</dbReference>
<keyword evidence="3" id="KW-1185">Reference proteome</keyword>
<evidence type="ECO:0000313" key="3">
    <source>
        <dbReference type="Proteomes" id="UP000076858"/>
    </source>
</evidence>
<evidence type="ECO:0000313" key="2">
    <source>
        <dbReference type="EMBL" id="KZS20891.1"/>
    </source>
</evidence>
<protein>
    <recommendedName>
        <fullName evidence="1">ISXO2-like transposase domain-containing protein</fullName>
    </recommendedName>
</protein>
<proteinExistence type="predicted"/>
<organism evidence="2 3">
    <name type="scientific">Daphnia magna</name>
    <dbReference type="NCBI Taxonomy" id="35525"/>
    <lineage>
        <taxon>Eukaryota</taxon>
        <taxon>Metazoa</taxon>
        <taxon>Ecdysozoa</taxon>
        <taxon>Arthropoda</taxon>
        <taxon>Crustacea</taxon>
        <taxon>Branchiopoda</taxon>
        <taxon>Diplostraca</taxon>
        <taxon>Cladocera</taxon>
        <taxon>Anomopoda</taxon>
        <taxon>Daphniidae</taxon>
        <taxon>Daphnia</taxon>
    </lineage>
</organism>
<dbReference type="AlphaFoldDB" id="A0A162RYW3"/>
<name>A0A162RYW3_9CRUS</name>
<comment type="caution">
    <text evidence="2">The sequence shown here is derived from an EMBL/GenBank/DDBJ whole genome shotgun (WGS) entry which is preliminary data.</text>
</comment>
<evidence type="ECO:0000259" key="1">
    <source>
        <dbReference type="Pfam" id="PF12762"/>
    </source>
</evidence>